<dbReference type="InterPro" id="IPR036837">
    <property type="entry name" value="Cation_efflux_CTD_sf"/>
</dbReference>
<keyword evidence="6" id="KW-0862">Zinc</keyword>
<dbReference type="NCBIfam" id="TIGR01297">
    <property type="entry name" value="CDF"/>
    <property type="match status" value="1"/>
</dbReference>
<evidence type="ECO:0000313" key="13">
    <source>
        <dbReference type="Proteomes" id="UP000324760"/>
    </source>
</evidence>
<dbReference type="AlphaFoldDB" id="A0A5P1RBY5"/>
<keyword evidence="5 9" id="KW-0812">Transmembrane</keyword>
<sequence>MSPPANRNKEAQKVTIIGAILDTLLGFAKIIIGVAANSSALIADGIHSFSDLLTDFMVVIVFHFSHEKPDEDHPWGHGRFETVGTVLLGCVLIAVAGAMAFESSMSLWENNSNLPTPGWGALLVAFLSIVSKEWIFRYTLAVGKRIQSDLLIANAWHSRTDSLSSIVVLIGIAGAMAGFPWFDKVAAIAVAAFVGKIGWDLTWTSIKELVDTALPEERVNELRETVAEVDGIISVHNFKSRSMGSKSLLEMHIQVPPYCSASEGHWIGDTAVMRLLQRFDDIGHVIFHIDTYDDEEENFCRILPLRKEIEQVLADAISPLLPQCTDYYLTLHYLHDLIEIELKLGKRASEQLNDSSLSLADLNSRLNESLTDYPWFSRLSIWQR</sequence>
<dbReference type="Gene3D" id="1.20.1510.10">
    <property type="entry name" value="Cation efflux protein transmembrane domain"/>
    <property type="match status" value="1"/>
</dbReference>
<dbReference type="Pfam" id="PF01545">
    <property type="entry name" value="Cation_efflux"/>
    <property type="match status" value="1"/>
</dbReference>
<dbReference type="InterPro" id="IPR002524">
    <property type="entry name" value="Cation_efflux"/>
</dbReference>
<evidence type="ECO:0000259" key="10">
    <source>
        <dbReference type="Pfam" id="PF01545"/>
    </source>
</evidence>
<dbReference type="GO" id="GO:0016020">
    <property type="term" value="C:membrane"/>
    <property type="evidence" value="ECO:0007669"/>
    <property type="project" value="UniProtKB-SubCell"/>
</dbReference>
<evidence type="ECO:0000313" key="12">
    <source>
        <dbReference type="EMBL" id="QEQ97169.1"/>
    </source>
</evidence>
<feature type="domain" description="Cation efflux protein transmembrane" evidence="10">
    <location>
        <begin position="16"/>
        <end position="210"/>
    </location>
</feature>
<dbReference type="KEGG" id="ncu:F0U83_10850"/>
<dbReference type="Pfam" id="PF16916">
    <property type="entry name" value="ZT_dimer"/>
    <property type="match status" value="1"/>
</dbReference>
<dbReference type="FunFam" id="1.20.1510.10:FF:000006">
    <property type="entry name" value="Divalent cation efflux transporter"/>
    <property type="match status" value="1"/>
</dbReference>
<evidence type="ECO:0000256" key="6">
    <source>
        <dbReference type="ARBA" id="ARBA00022906"/>
    </source>
</evidence>
<keyword evidence="4" id="KW-0408">Iron</keyword>
<dbReference type="PANTHER" id="PTHR43840">
    <property type="entry name" value="MITOCHONDRIAL METAL TRANSPORTER 1-RELATED"/>
    <property type="match status" value="1"/>
</dbReference>
<comment type="similarity">
    <text evidence="2">Belongs to the cation diffusion facilitator (CDF) transporter (TC 2.A.4) family. FieF subfamily.</text>
</comment>
<evidence type="ECO:0000256" key="3">
    <source>
        <dbReference type="ARBA" id="ARBA00022448"/>
    </source>
</evidence>
<dbReference type="GO" id="GO:0006826">
    <property type="term" value="P:iron ion transport"/>
    <property type="evidence" value="ECO:0007669"/>
    <property type="project" value="UniProtKB-KW"/>
</dbReference>
<keyword evidence="6" id="KW-0406">Ion transport</keyword>
<keyword evidence="7 9" id="KW-1133">Transmembrane helix</keyword>
<dbReference type="RefSeq" id="WP_138987521.1">
    <property type="nucleotide sequence ID" value="NZ_CP043869.1"/>
</dbReference>
<dbReference type="GO" id="GO:0006829">
    <property type="term" value="P:zinc ion transport"/>
    <property type="evidence" value="ECO:0007669"/>
    <property type="project" value="UniProtKB-KW"/>
</dbReference>
<dbReference type="InterPro" id="IPR058533">
    <property type="entry name" value="Cation_efflux_TM"/>
</dbReference>
<dbReference type="PANTHER" id="PTHR43840:SF15">
    <property type="entry name" value="MITOCHONDRIAL METAL TRANSPORTER 1-RELATED"/>
    <property type="match status" value="1"/>
</dbReference>
<reference evidence="12 13" key="1">
    <citation type="journal article" date="2019" name="Biochem. Eng. J.">
        <title>Metabolic engineering of the marine bacteria Neptunomonas concharum for the production of acetoin and meso-2,3-butanediol from acetate.</title>
        <authorList>
            <person name="Li W."/>
            <person name="Pu N."/>
            <person name="Liu C.-X."/>
            <person name="Yuan Q.-P."/>
            <person name="Li Z.-J."/>
        </authorList>
    </citation>
    <scope>NUCLEOTIDE SEQUENCE [LARGE SCALE GENOMIC DNA]</scope>
    <source>
        <strain evidence="12 13">JCM17730</strain>
    </source>
</reference>
<evidence type="ECO:0000256" key="1">
    <source>
        <dbReference type="ARBA" id="ARBA00004141"/>
    </source>
</evidence>
<keyword evidence="6" id="KW-0864">Zinc transport</keyword>
<dbReference type="Proteomes" id="UP000324760">
    <property type="component" value="Chromosome"/>
</dbReference>
<keyword evidence="4" id="KW-0410">Iron transport</keyword>
<evidence type="ECO:0000259" key="11">
    <source>
        <dbReference type="Pfam" id="PF16916"/>
    </source>
</evidence>
<comment type="subcellular location">
    <subcellularLocation>
        <location evidence="1">Membrane</location>
        <topology evidence="1">Multi-pass membrane protein</topology>
    </subcellularLocation>
</comment>
<proteinExistence type="inferred from homology"/>
<feature type="transmembrane region" description="Helical" evidence="9">
    <location>
        <begin position="163"/>
        <end position="182"/>
    </location>
</feature>
<dbReference type="EMBL" id="CP043869">
    <property type="protein sequence ID" value="QEQ97169.1"/>
    <property type="molecule type" value="Genomic_DNA"/>
</dbReference>
<evidence type="ECO:0000256" key="8">
    <source>
        <dbReference type="ARBA" id="ARBA00023136"/>
    </source>
</evidence>
<name>A0A5P1RBY5_9GAMM</name>
<dbReference type="InterPro" id="IPR027469">
    <property type="entry name" value="Cation_efflux_TMD_sf"/>
</dbReference>
<keyword evidence="8 9" id="KW-0472">Membrane</keyword>
<protein>
    <submittedName>
        <fullName evidence="12">Cation transporter</fullName>
    </submittedName>
</protein>
<feature type="transmembrane region" description="Helical" evidence="9">
    <location>
        <begin position="14"/>
        <end position="35"/>
    </location>
</feature>
<dbReference type="SUPFAM" id="SSF160240">
    <property type="entry name" value="Cation efflux protein cytoplasmic domain-like"/>
    <property type="match status" value="1"/>
</dbReference>
<evidence type="ECO:0000256" key="9">
    <source>
        <dbReference type="SAM" id="Phobius"/>
    </source>
</evidence>
<evidence type="ECO:0000256" key="5">
    <source>
        <dbReference type="ARBA" id="ARBA00022692"/>
    </source>
</evidence>
<gene>
    <name evidence="12" type="ORF">F0U83_10850</name>
</gene>
<feature type="domain" description="Cation efflux protein cytoplasmic" evidence="11">
    <location>
        <begin position="214"/>
        <end position="292"/>
    </location>
</feature>
<feature type="transmembrane region" description="Helical" evidence="9">
    <location>
        <begin position="41"/>
        <end position="62"/>
    </location>
</feature>
<dbReference type="InterPro" id="IPR050291">
    <property type="entry name" value="CDF_Transporter"/>
</dbReference>
<keyword evidence="3" id="KW-0813">Transport</keyword>
<dbReference type="SUPFAM" id="SSF161111">
    <property type="entry name" value="Cation efflux protein transmembrane domain-like"/>
    <property type="match status" value="1"/>
</dbReference>
<evidence type="ECO:0000256" key="2">
    <source>
        <dbReference type="ARBA" id="ARBA00010212"/>
    </source>
</evidence>
<organism evidence="12 13">
    <name type="scientific">Neptunomonas concharum</name>
    <dbReference type="NCBI Taxonomy" id="1031538"/>
    <lineage>
        <taxon>Bacteria</taxon>
        <taxon>Pseudomonadati</taxon>
        <taxon>Pseudomonadota</taxon>
        <taxon>Gammaproteobacteria</taxon>
        <taxon>Oceanospirillales</taxon>
        <taxon>Oceanospirillaceae</taxon>
        <taxon>Neptunomonas</taxon>
    </lineage>
</organism>
<dbReference type="Gene3D" id="3.30.70.1350">
    <property type="entry name" value="Cation efflux protein, cytoplasmic domain"/>
    <property type="match status" value="1"/>
</dbReference>
<feature type="transmembrane region" description="Helical" evidence="9">
    <location>
        <begin position="83"/>
        <end position="101"/>
    </location>
</feature>
<feature type="transmembrane region" description="Helical" evidence="9">
    <location>
        <begin position="121"/>
        <end position="142"/>
    </location>
</feature>
<evidence type="ECO:0000256" key="7">
    <source>
        <dbReference type="ARBA" id="ARBA00022989"/>
    </source>
</evidence>
<dbReference type="InterPro" id="IPR027470">
    <property type="entry name" value="Cation_efflux_CTD"/>
</dbReference>
<dbReference type="OrthoDB" id="9806522at2"/>
<evidence type="ECO:0000256" key="4">
    <source>
        <dbReference type="ARBA" id="ARBA00022496"/>
    </source>
</evidence>
<accession>A0A5P1RBY5</accession>
<dbReference type="GO" id="GO:0008324">
    <property type="term" value="F:monoatomic cation transmembrane transporter activity"/>
    <property type="evidence" value="ECO:0007669"/>
    <property type="project" value="InterPro"/>
</dbReference>
<keyword evidence="13" id="KW-1185">Reference proteome</keyword>